<evidence type="ECO:0008006" key="3">
    <source>
        <dbReference type="Google" id="ProtNLM"/>
    </source>
</evidence>
<evidence type="ECO:0000313" key="1">
    <source>
        <dbReference type="EMBL" id="GAA3983146.1"/>
    </source>
</evidence>
<accession>A0ABP7QIH9</accession>
<dbReference type="EMBL" id="BAAAZC010000027">
    <property type="protein sequence ID" value="GAA3983146.1"/>
    <property type="molecule type" value="Genomic_DNA"/>
</dbReference>
<keyword evidence="2" id="KW-1185">Reference proteome</keyword>
<protein>
    <recommendedName>
        <fullName evidence="3">CBM-cenC domain-containing protein</fullName>
    </recommendedName>
</protein>
<dbReference type="Gene3D" id="2.60.120.260">
    <property type="entry name" value="Galactose-binding domain-like"/>
    <property type="match status" value="1"/>
</dbReference>
<organism evidence="1 2">
    <name type="scientific">Mucilaginibacter dorajii</name>
    <dbReference type="NCBI Taxonomy" id="692994"/>
    <lineage>
        <taxon>Bacteria</taxon>
        <taxon>Pseudomonadati</taxon>
        <taxon>Bacteroidota</taxon>
        <taxon>Sphingobacteriia</taxon>
        <taxon>Sphingobacteriales</taxon>
        <taxon>Sphingobacteriaceae</taxon>
        <taxon>Mucilaginibacter</taxon>
    </lineage>
</organism>
<dbReference type="Proteomes" id="UP001500742">
    <property type="component" value="Unassembled WGS sequence"/>
</dbReference>
<evidence type="ECO:0000313" key="2">
    <source>
        <dbReference type="Proteomes" id="UP001500742"/>
    </source>
</evidence>
<name>A0ABP7QIH9_9SPHI</name>
<gene>
    <name evidence="1" type="ORF">GCM10022210_38480</name>
</gene>
<proteinExistence type="predicted"/>
<comment type="caution">
    <text evidence="1">The sequence shown here is derived from an EMBL/GenBank/DDBJ whole genome shotgun (WGS) entry which is preliminary data.</text>
</comment>
<reference evidence="2" key="1">
    <citation type="journal article" date="2019" name="Int. J. Syst. Evol. Microbiol.">
        <title>The Global Catalogue of Microorganisms (GCM) 10K type strain sequencing project: providing services to taxonomists for standard genome sequencing and annotation.</title>
        <authorList>
            <consortium name="The Broad Institute Genomics Platform"/>
            <consortium name="The Broad Institute Genome Sequencing Center for Infectious Disease"/>
            <person name="Wu L."/>
            <person name="Ma J."/>
        </authorList>
    </citation>
    <scope>NUCLEOTIDE SEQUENCE [LARGE SCALE GENOMIC DNA]</scope>
    <source>
        <strain evidence="2">JCM 16601</strain>
    </source>
</reference>
<sequence length="337" mass="36826">MIDTSVVIDNADKTDGWQVAGGDPALITTGQKEGAGYIKGTIKTGQNFMQFIKTLPAPVNTKVTLSTGELKFWFYVQDVSLLKIDGQIQFSSSGDPDKNRIGWAMDKIIPTLKNGWNHLELKFTDGVPTSDGGPDLKAMNFFKMFFWTAANAATDQVYGIDDIRVAAVPPPPDVVIDNADKTDGWQVAGSDPILTTAGQKEGTGYIKGTIKTGQNFMQFIKTLPAPINTNETLATGELKFWFYVQDVSLLKIDGQIQFSSSGDPDKNRIGWAMDKIIPTLKNGWNHLELKFSDGVPTGDGGPDLTSMNFFKMFFWTAANATSDQNYGVDDLRVGAKP</sequence>